<dbReference type="EMBL" id="VSSQ01088334">
    <property type="protein sequence ID" value="MPN35010.1"/>
    <property type="molecule type" value="Genomic_DNA"/>
</dbReference>
<name>A0A645H8I7_9ZZZZ</name>
<organism evidence="1">
    <name type="scientific">bioreactor metagenome</name>
    <dbReference type="NCBI Taxonomy" id="1076179"/>
    <lineage>
        <taxon>unclassified sequences</taxon>
        <taxon>metagenomes</taxon>
        <taxon>ecological metagenomes</taxon>
    </lineage>
</organism>
<accession>A0A645H8I7</accession>
<evidence type="ECO:0000313" key="1">
    <source>
        <dbReference type="EMBL" id="MPN35010.1"/>
    </source>
</evidence>
<protein>
    <submittedName>
        <fullName evidence="1">Uncharacterized protein</fullName>
    </submittedName>
</protein>
<proteinExistence type="predicted"/>
<comment type="caution">
    <text evidence="1">The sequence shown here is derived from an EMBL/GenBank/DDBJ whole genome shotgun (WGS) entry which is preliminary data.</text>
</comment>
<sequence length="123" mass="13005">MATDFPVRGQLVGGAEEVGAAGVGVDGLEGVGDDLDLRHTPCGIGQPGFASVLSDQLVAFRVVGRKLVQLGVEALLQEVLDGVAESGPAFVGCRHEDPLVLLFRKPERDCIPVLPLIKRCDWC</sequence>
<dbReference type="AlphaFoldDB" id="A0A645H8I7"/>
<gene>
    <name evidence="1" type="ORF">SDC9_182504</name>
</gene>
<reference evidence="1" key="1">
    <citation type="submission" date="2019-08" db="EMBL/GenBank/DDBJ databases">
        <authorList>
            <person name="Kucharzyk K."/>
            <person name="Murdoch R.W."/>
            <person name="Higgins S."/>
            <person name="Loffler F."/>
        </authorList>
    </citation>
    <scope>NUCLEOTIDE SEQUENCE</scope>
</reference>